<dbReference type="PANTHER" id="PTHR45431:SF3">
    <property type="entry name" value="RHODANESE-LIKE DOMAIN-CONTAINING PROTEIN 15, CHLOROPLASTIC"/>
    <property type="match status" value="1"/>
</dbReference>
<accession>A0A934VAE9</accession>
<evidence type="ECO:0000313" key="4">
    <source>
        <dbReference type="Proteomes" id="UP000658278"/>
    </source>
</evidence>
<sequence>MLGTDGVQFIDVRTPAEYRAKHVAGFESRPLDQLDAGAVSPEVVLMCLSGKRASMAAERLEAAGVGGVSVVKGGIQAWEEAGLDVEVGEGVISLERQVRIAAGLMVLIGVILGTWVHPGLYGLAAFVGAGLTFAGITDTCGMGMLLAKAPWNQAGCSCKST</sequence>
<keyword evidence="1" id="KW-1133">Transmembrane helix</keyword>
<keyword evidence="1" id="KW-0472">Membrane</keyword>
<gene>
    <name evidence="3" type="ORF">JIN81_04250</name>
</gene>
<evidence type="ECO:0000259" key="2">
    <source>
        <dbReference type="PROSITE" id="PS50206"/>
    </source>
</evidence>
<evidence type="ECO:0000313" key="3">
    <source>
        <dbReference type="EMBL" id="MBK1826218.1"/>
    </source>
</evidence>
<dbReference type="PROSITE" id="PS50206">
    <property type="entry name" value="RHODANESE_3"/>
    <property type="match status" value="1"/>
</dbReference>
<dbReference type="SMART" id="SM00450">
    <property type="entry name" value="RHOD"/>
    <property type="match status" value="1"/>
</dbReference>
<keyword evidence="4" id="KW-1185">Reference proteome</keyword>
<proteinExistence type="predicted"/>
<dbReference type="Gene3D" id="3.40.250.10">
    <property type="entry name" value="Rhodanese-like domain"/>
    <property type="match status" value="1"/>
</dbReference>
<evidence type="ECO:0000256" key="1">
    <source>
        <dbReference type="SAM" id="Phobius"/>
    </source>
</evidence>
<dbReference type="PANTHER" id="PTHR45431">
    <property type="entry name" value="RHODANESE-LIKE DOMAIN-CONTAINING PROTEIN 15, CHLOROPLASTIC"/>
    <property type="match status" value="1"/>
</dbReference>
<dbReference type="Pfam" id="PF00581">
    <property type="entry name" value="Rhodanese"/>
    <property type="match status" value="1"/>
</dbReference>
<dbReference type="CDD" id="cd00158">
    <property type="entry name" value="RHOD"/>
    <property type="match status" value="1"/>
</dbReference>
<dbReference type="InterPro" id="IPR052367">
    <property type="entry name" value="Thiosulfate_ST/Rhodanese-like"/>
</dbReference>
<dbReference type="InterPro" id="IPR021309">
    <property type="entry name" value="YgaP-like_TM"/>
</dbReference>
<feature type="transmembrane region" description="Helical" evidence="1">
    <location>
        <begin position="123"/>
        <end position="147"/>
    </location>
</feature>
<name>A0A934VAE9_9BACT</name>
<dbReference type="InterPro" id="IPR001763">
    <property type="entry name" value="Rhodanese-like_dom"/>
</dbReference>
<dbReference type="Proteomes" id="UP000658278">
    <property type="component" value="Unassembled WGS sequence"/>
</dbReference>
<keyword evidence="1" id="KW-0812">Transmembrane</keyword>
<feature type="domain" description="Rhodanese" evidence="2">
    <location>
        <begin position="3"/>
        <end position="87"/>
    </location>
</feature>
<dbReference type="EMBL" id="JAENII010000002">
    <property type="protein sequence ID" value="MBK1826218.1"/>
    <property type="molecule type" value="Genomic_DNA"/>
</dbReference>
<feature type="transmembrane region" description="Helical" evidence="1">
    <location>
        <begin position="100"/>
        <end position="117"/>
    </location>
</feature>
<protein>
    <submittedName>
        <fullName evidence="3">Rhodanese-like domain-containing protein</fullName>
    </submittedName>
</protein>
<organism evidence="3 4">
    <name type="scientific">Haloferula rosea</name>
    <dbReference type="NCBI Taxonomy" id="490093"/>
    <lineage>
        <taxon>Bacteria</taxon>
        <taxon>Pseudomonadati</taxon>
        <taxon>Verrucomicrobiota</taxon>
        <taxon>Verrucomicrobiia</taxon>
        <taxon>Verrucomicrobiales</taxon>
        <taxon>Verrucomicrobiaceae</taxon>
        <taxon>Haloferula</taxon>
    </lineage>
</organism>
<dbReference type="InterPro" id="IPR036873">
    <property type="entry name" value="Rhodanese-like_dom_sf"/>
</dbReference>
<dbReference type="Gene3D" id="6.10.140.1340">
    <property type="match status" value="1"/>
</dbReference>
<dbReference type="SUPFAM" id="SSF52821">
    <property type="entry name" value="Rhodanese/Cell cycle control phosphatase"/>
    <property type="match status" value="1"/>
</dbReference>
<dbReference type="AlphaFoldDB" id="A0A934VAE9"/>
<comment type="caution">
    <text evidence="3">The sequence shown here is derived from an EMBL/GenBank/DDBJ whole genome shotgun (WGS) entry which is preliminary data.</text>
</comment>
<dbReference type="Pfam" id="PF11127">
    <property type="entry name" value="YgaP-like_TM"/>
    <property type="match status" value="1"/>
</dbReference>
<reference evidence="3" key="1">
    <citation type="submission" date="2021-01" db="EMBL/GenBank/DDBJ databases">
        <title>Modified the classification status of verrucomicrobia.</title>
        <authorList>
            <person name="Feng X."/>
        </authorList>
    </citation>
    <scope>NUCLEOTIDE SEQUENCE</scope>
    <source>
        <strain evidence="3">KCTC 22201</strain>
    </source>
</reference>